<feature type="chain" id="PRO_5017328684" evidence="3">
    <location>
        <begin position="27"/>
        <end position="632"/>
    </location>
</feature>
<dbReference type="EMBL" id="QXDC01000002">
    <property type="protein sequence ID" value="RIA47054.1"/>
    <property type="molecule type" value="Genomic_DNA"/>
</dbReference>
<feature type="domain" description="SPOR" evidence="4">
    <location>
        <begin position="540"/>
        <end position="620"/>
    </location>
</feature>
<evidence type="ECO:0000259" key="4">
    <source>
        <dbReference type="PROSITE" id="PS51724"/>
    </source>
</evidence>
<dbReference type="GO" id="GO:0042834">
    <property type="term" value="F:peptidoglycan binding"/>
    <property type="evidence" value="ECO:0007669"/>
    <property type="project" value="InterPro"/>
</dbReference>
<dbReference type="SUPFAM" id="SSF48452">
    <property type="entry name" value="TPR-like"/>
    <property type="match status" value="1"/>
</dbReference>
<comment type="caution">
    <text evidence="5">The sequence shown here is derived from an EMBL/GenBank/DDBJ whole genome shotgun (WGS) entry which is preliminary data.</text>
</comment>
<evidence type="ECO:0000313" key="6">
    <source>
        <dbReference type="Proteomes" id="UP000266568"/>
    </source>
</evidence>
<keyword evidence="1" id="KW-0175">Coiled coil</keyword>
<dbReference type="InterPro" id="IPR007730">
    <property type="entry name" value="SPOR-like_dom"/>
</dbReference>
<evidence type="ECO:0000256" key="3">
    <source>
        <dbReference type="SAM" id="SignalP"/>
    </source>
</evidence>
<dbReference type="RefSeq" id="WP_119035071.1">
    <property type="nucleotide sequence ID" value="NZ_QXDC01000002.1"/>
</dbReference>
<feature type="coiled-coil region" evidence="1">
    <location>
        <begin position="483"/>
        <end position="540"/>
    </location>
</feature>
<keyword evidence="3" id="KW-0732">Signal</keyword>
<feature type="region of interest" description="Disordered" evidence="2">
    <location>
        <begin position="281"/>
        <end position="368"/>
    </location>
</feature>
<evidence type="ECO:0000256" key="2">
    <source>
        <dbReference type="SAM" id="MobiDB-lite"/>
    </source>
</evidence>
<keyword evidence="6" id="KW-1185">Reference proteome</keyword>
<feature type="signal peptide" evidence="3">
    <location>
        <begin position="1"/>
        <end position="26"/>
    </location>
</feature>
<dbReference type="Proteomes" id="UP000266568">
    <property type="component" value="Unassembled WGS sequence"/>
</dbReference>
<feature type="compositionally biased region" description="Low complexity" evidence="2">
    <location>
        <begin position="451"/>
        <end position="461"/>
    </location>
</feature>
<evidence type="ECO:0000313" key="5">
    <source>
        <dbReference type="EMBL" id="RIA47054.1"/>
    </source>
</evidence>
<dbReference type="Pfam" id="PF05036">
    <property type="entry name" value="SPOR"/>
    <property type="match status" value="1"/>
</dbReference>
<accession>A0A397PLQ3</accession>
<feature type="compositionally biased region" description="Low complexity" evidence="2">
    <location>
        <begin position="319"/>
        <end position="342"/>
    </location>
</feature>
<dbReference type="InterPro" id="IPR011990">
    <property type="entry name" value="TPR-like_helical_dom_sf"/>
</dbReference>
<feature type="region of interest" description="Disordered" evidence="2">
    <location>
        <begin position="438"/>
        <end position="461"/>
    </location>
</feature>
<protein>
    <submittedName>
        <fullName evidence="5">Sporulation related protein</fullName>
    </submittedName>
</protein>
<dbReference type="Gene3D" id="1.25.40.10">
    <property type="entry name" value="Tetratricopeptide repeat domain"/>
    <property type="match status" value="1"/>
</dbReference>
<evidence type="ECO:0000256" key="1">
    <source>
        <dbReference type="SAM" id="Coils"/>
    </source>
</evidence>
<dbReference type="AlphaFoldDB" id="A0A397PLQ3"/>
<sequence length="632" mass="65214">MKLPPLVSEIALLAGMSAAVVVPAVAQTTHPTGRTATGLATIAPPTPDADELADQMRALAKNPKDVGALIRAGELTLVLGDPTAAAVLFSRAEKIAPDNARMKAGMATTLVRMERPAEALRLFAEAERGGYGVEKFAAERGLAYDLIGAQAYAQRDYRLALDQGKSDETARRYALSLGISGQKDAAIAVLDPLLRKQDRAAWRDRAFILAMNGEADEAEKIATAMMPGPVSEGLRPFFEQLAGLSAVNRAFAVHFGELRPTAARIADAKLAPTLPALTAEAAPTRLASAEPSPVARSTRHDRSATEQRKPPATARLRPGRTALAATPTRAPAATSTPEASAPVTVAAREPGDDRATVRAATPEPWPAPIRMAANDAAAPIANRPSAPSTASSPSSRTAAAPTRAEVDSAASATPSVIGGEDSILAKIIAGIHVPESELGTAPTPGAPAPAPVSASAPNNEGSAVAKAQAALDATAAKAEADRLAAIKEAADRKAERAAKAEADRKAAAKKAAEEKVAADKKAAAEKIAAAKKAAEAKKARAEPARFWVQVAGGANEAMLARAFSRVVDKAPALMKGKQGWWTPLNATNRVLTGPFKSSAEAQGFVNKLAGAGVSAFSFTSKDGQKVTRLSAK</sequence>
<feature type="region of interest" description="Disordered" evidence="2">
    <location>
        <begin position="380"/>
        <end position="415"/>
    </location>
</feature>
<organism evidence="5 6">
    <name type="scientific">Hephaestia caeni</name>
    <dbReference type="NCBI Taxonomy" id="645617"/>
    <lineage>
        <taxon>Bacteria</taxon>
        <taxon>Pseudomonadati</taxon>
        <taxon>Pseudomonadota</taxon>
        <taxon>Alphaproteobacteria</taxon>
        <taxon>Sphingomonadales</taxon>
        <taxon>Sphingomonadaceae</taxon>
        <taxon>Hephaestia</taxon>
    </lineage>
</organism>
<proteinExistence type="predicted"/>
<feature type="compositionally biased region" description="Basic and acidic residues" evidence="2">
    <location>
        <begin position="298"/>
        <end position="309"/>
    </location>
</feature>
<feature type="compositionally biased region" description="Low complexity" evidence="2">
    <location>
        <begin position="380"/>
        <end position="403"/>
    </location>
</feature>
<reference evidence="5 6" key="1">
    <citation type="submission" date="2018-08" db="EMBL/GenBank/DDBJ databases">
        <title>Genomic Encyclopedia of Type Strains, Phase IV (KMG-IV): sequencing the most valuable type-strain genomes for metagenomic binning, comparative biology and taxonomic classification.</title>
        <authorList>
            <person name="Goeker M."/>
        </authorList>
    </citation>
    <scope>NUCLEOTIDE SEQUENCE [LARGE SCALE GENOMIC DNA]</scope>
    <source>
        <strain evidence="5 6">DSM 25527</strain>
    </source>
</reference>
<dbReference type="OrthoDB" id="7398646at2"/>
<dbReference type="PROSITE" id="PS51724">
    <property type="entry name" value="SPOR"/>
    <property type="match status" value="1"/>
</dbReference>
<name>A0A397PLQ3_9SPHN</name>
<gene>
    <name evidence="5" type="ORF">DFR49_1619</name>
</gene>